<keyword evidence="7" id="KW-1185">Reference proteome</keyword>
<dbReference type="InterPro" id="IPR058240">
    <property type="entry name" value="rSAM_sf"/>
</dbReference>
<dbReference type="SFLD" id="SFLDS00029">
    <property type="entry name" value="Radical_SAM"/>
    <property type="match status" value="1"/>
</dbReference>
<reference evidence="6" key="1">
    <citation type="submission" date="2022-08" db="EMBL/GenBank/DDBJ databases">
        <title>Alicyclobacillus fastidiosus DSM 17978, complete genome.</title>
        <authorList>
            <person name="Wang Q."/>
            <person name="Cai R."/>
            <person name="Wang Z."/>
        </authorList>
    </citation>
    <scope>NUCLEOTIDE SEQUENCE</scope>
    <source>
        <strain evidence="6">DSM 17978</strain>
    </source>
</reference>
<dbReference type="InterPro" id="IPR006638">
    <property type="entry name" value="Elp3/MiaA/NifB-like_rSAM"/>
</dbReference>
<keyword evidence="2" id="KW-0408">Iron</keyword>
<evidence type="ECO:0000256" key="2">
    <source>
        <dbReference type="ARBA" id="ARBA00023004"/>
    </source>
</evidence>
<dbReference type="Gene3D" id="3.80.30.30">
    <property type="match status" value="1"/>
</dbReference>
<dbReference type="InterPro" id="IPR040086">
    <property type="entry name" value="MJ0683-like"/>
</dbReference>
<accession>A0ABY6ZIK1</accession>
<evidence type="ECO:0000256" key="1">
    <source>
        <dbReference type="ARBA" id="ARBA00022723"/>
    </source>
</evidence>
<dbReference type="Proteomes" id="UP001164761">
    <property type="component" value="Chromosome"/>
</dbReference>
<dbReference type="PROSITE" id="PS51918">
    <property type="entry name" value="RADICAL_SAM"/>
    <property type="match status" value="1"/>
</dbReference>
<protein>
    <submittedName>
        <fullName evidence="6">Radical SAM protein</fullName>
    </submittedName>
</protein>
<evidence type="ECO:0000313" key="7">
    <source>
        <dbReference type="Proteomes" id="UP001164761"/>
    </source>
</evidence>
<evidence type="ECO:0000256" key="4">
    <source>
        <dbReference type="SAM" id="MobiDB-lite"/>
    </source>
</evidence>
<dbReference type="SFLD" id="SFLDG01084">
    <property type="entry name" value="Uncharacterised_Radical_SAM_Su"/>
    <property type="match status" value="1"/>
</dbReference>
<dbReference type="PANTHER" id="PTHR43432">
    <property type="entry name" value="SLR0285 PROTEIN"/>
    <property type="match status" value="1"/>
</dbReference>
<dbReference type="SUPFAM" id="SSF102114">
    <property type="entry name" value="Radical SAM enzymes"/>
    <property type="match status" value="1"/>
</dbReference>
<evidence type="ECO:0000259" key="5">
    <source>
        <dbReference type="PROSITE" id="PS51918"/>
    </source>
</evidence>
<dbReference type="SMART" id="SM00729">
    <property type="entry name" value="Elp3"/>
    <property type="match status" value="1"/>
</dbReference>
<dbReference type="PANTHER" id="PTHR43432:SF5">
    <property type="entry name" value="ELP3_MIAA_NIFB-LIKE RADICAL SAM CORE DOMAIN-CONTAINING PROTEIN"/>
    <property type="match status" value="1"/>
</dbReference>
<keyword evidence="1" id="KW-0479">Metal-binding</keyword>
<feature type="domain" description="Radical SAM core" evidence="5">
    <location>
        <begin position="36"/>
        <end position="289"/>
    </location>
</feature>
<evidence type="ECO:0000313" key="6">
    <source>
        <dbReference type="EMBL" id="WAH42687.1"/>
    </source>
</evidence>
<feature type="region of interest" description="Disordered" evidence="4">
    <location>
        <begin position="322"/>
        <end position="344"/>
    </location>
</feature>
<dbReference type="CDD" id="cd01335">
    <property type="entry name" value="Radical_SAM"/>
    <property type="match status" value="1"/>
</dbReference>
<dbReference type="EMBL" id="CP104067">
    <property type="protein sequence ID" value="WAH42687.1"/>
    <property type="molecule type" value="Genomic_DNA"/>
</dbReference>
<evidence type="ECO:0000256" key="3">
    <source>
        <dbReference type="ARBA" id="ARBA00023014"/>
    </source>
</evidence>
<organism evidence="6 7">
    <name type="scientific">Alicyclobacillus fastidiosus</name>
    <dbReference type="NCBI Taxonomy" id="392011"/>
    <lineage>
        <taxon>Bacteria</taxon>
        <taxon>Bacillati</taxon>
        <taxon>Bacillota</taxon>
        <taxon>Bacilli</taxon>
        <taxon>Bacillales</taxon>
        <taxon>Alicyclobacillaceae</taxon>
        <taxon>Alicyclobacillus</taxon>
    </lineage>
</organism>
<keyword evidence="3" id="KW-0411">Iron-sulfur</keyword>
<proteinExistence type="predicted"/>
<dbReference type="InterPro" id="IPR007197">
    <property type="entry name" value="rSAM"/>
</dbReference>
<sequence length="344" mass="38488">MFLYFANAREMGEVMRTPPTFENISAKQVMNKVTSPAMPFRWSLNPYRGCTHGCSFCYARTTHTYMGMTPDDSFRQHIFIKENAADVLEAQLARKLKALRGNYAKLAEELGLLNIGTATDPYQPIEARRRETRKCLEVLARYHVPTSITTRSPLILRDLDILQQMNVHSVNISVNTLDKAVWRNLEPATPSPMKRLETVRALADAGVPTGILMAPILPFLTDSSEQVHEVVAAAAEYHSGFVIPSVLRLNPEVKTWFLRIIDQHYPELTAKYRQLYRGAYAPQSYVQPLMQSAKAVMHKFGLAAGATGHPMPRYGLTHERADTSAGFEGSPDSSNDGVQLPLPI</sequence>
<gene>
    <name evidence="6" type="ORF">NZD89_04400</name>
</gene>
<dbReference type="RefSeq" id="WP_268006561.1">
    <property type="nucleotide sequence ID" value="NZ_CP104067.1"/>
</dbReference>
<dbReference type="Pfam" id="PF04055">
    <property type="entry name" value="Radical_SAM"/>
    <property type="match status" value="1"/>
</dbReference>
<name>A0ABY6ZIK1_9BACL</name>